<evidence type="ECO:0000313" key="1">
    <source>
        <dbReference type="EMBL" id="EXU81421.1"/>
    </source>
</evidence>
<evidence type="ECO:0000313" key="2">
    <source>
        <dbReference type="Proteomes" id="UP000020766"/>
    </source>
</evidence>
<proteinExistence type="predicted"/>
<dbReference type="AlphaFoldDB" id="A0A014MI36"/>
<reference evidence="1 2" key="1">
    <citation type="submission" date="2014-01" db="EMBL/GenBank/DDBJ databases">
        <title>Interspecies Systems Biology Uncovers Metabolites Affecting C. elegans Gene Expression and Life History Traits.</title>
        <authorList>
            <person name="Watson E."/>
            <person name="Macneil L.T."/>
            <person name="Ritter A.D."/>
            <person name="Yilmaz L.S."/>
            <person name="Rosebrock A.P."/>
            <person name="Caudy A.A."/>
            <person name="Walhout A.J."/>
        </authorList>
    </citation>
    <scope>NUCLEOTIDE SEQUENCE [LARGE SCALE GENOMIC DNA]</scope>
    <source>
        <strain evidence="1 2">DA1877</strain>
    </source>
</reference>
<organism evidence="1 2">
    <name type="scientific">Comamonas aquatica DA1877</name>
    <dbReference type="NCBI Taxonomy" id="1457173"/>
    <lineage>
        <taxon>Bacteria</taxon>
        <taxon>Pseudomonadati</taxon>
        <taxon>Pseudomonadota</taxon>
        <taxon>Betaproteobacteria</taxon>
        <taxon>Burkholderiales</taxon>
        <taxon>Comamonadaceae</taxon>
        <taxon>Comamonas</taxon>
    </lineage>
</organism>
<accession>A0A014MI36</accession>
<protein>
    <submittedName>
        <fullName evidence="1">Uncharacterized protein</fullName>
    </submittedName>
</protein>
<keyword evidence="2" id="KW-1185">Reference proteome</keyword>
<comment type="caution">
    <text evidence="1">The sequence shown here is derived from an EMBL/GenBank/DDBJ whole genome shotgun (WGS) entry which is preliminary data.</text>
</comment>
<name>A0A014MI36_9BURK</name>
<dbReference type="EMBL" id="JBOK01000003">
    <property type="protein sequence ID" value="EXU81421.1"/>
    <property type="molecule type" value="Genomic_DNA"/>
</dbReference>
<dbReference type="Proteomes" id="UP000020766">
    <property type="component" value="Unassembled WGS sequence"/>
</dbReference>
<sequence>MLKAGVMAGREGGKSPHLRRSFWWHRWRGCAGSYGAVCRWGADFSGRAVAGVWLAGGRSGAADIGAQRPAFSMKRAGGLQYTHHQRRQLWMEERGCAPTAA</sequence>
<gene>
    <name evidence="1" type="ORF">AX13_10760</name>
</gene>